<evidence type="ECO:0000313" key="3">
    <source>
        <dbReference type="Proteomes" id="UP001139451"/>
    </source>
</evidence>
<proteinExistence type="predicted"/>
<dbReference type="AlphaFoldDB" id="A0A9X2KR68"/>
<feature type="compositionally biased region" description="Basic and acidic residues" evidence="1">
    <location>
        <begin position="99"/>
        <end position="125"/>
    </location>
</feature>
<dbReference type="EMBL" id="JAMLDX010000019">
    <property type="protein sequence ID" value="MCP3732493.1"/>
    <property type="molecule type" value="Genomic_DNA"/>
</dbReference>
<dbReference type="Proteomes" id="UP001139451">
    <property type="component" value="Unassembled WGS sequence"/>
</dbReference>
<sequence length="134" mass="15542">MIRSLRYSRKSALRTPRPRLVDQLHQMPCRTDRVGFLRYQFLPGLVPAEGHGKCKAEQQRKKAQHRRKEVILPRAVGGGFALRFHQSPFMGAGIAELRAEEQDQEHQNGDHRQGKRFMERHDRPSLRPSGCHKV</sequence>
<gene>
    <name evidence="2" type="ORF">M9978_18885</name>
</gene>
<protein>
    <submittedName>
        <fullName evidence="2">Uncharacterized protein</fullName>
    </submittedName>
</protein>
<evidence type="ECO:0000256" key="1">
    <source>
        <dbReference type="SAM" id="MobiDB-lite"/>
    </source>
</evidence>
<reference evidence="2" key="1">
    <citation type="submission" date="2022-05" db="EMBL/GenBank/DDBJ databases">
        <title>Sphingomonas sp. strain MG17 Genome sequencing and assembly.</title>
        <authorList>
            <person name="Kim I."/>
        </authorList>
    </citation>
    <scope>NUCLEOTIDE SEQUENCE</scope>
    <source>
        <strain evidence="2">MG17</strain>
    </source>
</reference>
<evidence type="ECO:0000313" key="2">
    <source>
        <dbReference type="EMBL" id="MCP3732493.1"/>
    </source>
</evidence>
<name>A0A9X2KR68_9SPHN</name>
<accession>A0A9X2KR68</accession>
<comment type="caution">
    <text evidence="2">The sequence shown here is derived from an EMBL/GenBank/DDBJ whole genome shotgun (WGS) entry which is preliminary data.</text>
</comment>
<organism evidence="2 3">
    <name type="scientific">Sphingomonas tagetis</name>
    <dbReference type="NCBI Taxonomy" id="2949092"/>
    <lineage>
        <taxon>Bacteria</taxon>
        <taxon>Pseudomonadati</taxon>
        <taxon>Pseudomonadota</taxon>
        <taxon>Alphaproteobacteria</taxon>
        <taxon>Sphingomonadales</taxon>
        <taxon>Sphingomonadaceae</taxon>
        <taxon>Sphingomonas</taxon>
    </lineage>
</organism>
<keyword evidence="3" id="KW-1185">Reference proteome</keyword>
<feature type="region of interest" description="Disordered" evidence="1">
    <location>
        <begin position="99"/>
        <end position="134"/>
    </location>
</feature>